<feature type="transmembrane region" description="Helical" evidence="7">
    <location>
        <begin position="12"/>
        <end position="30"/>
    </location>
</feature>
<dbReference type="PANTHER" id="PTHR45826">
    <property type="entry name" value="POLYAMINE TRANSPORTER PUT1"/>
    <property type="match status" value="1"/>
</dbReference>
<evidence type="ECO:0000256" key="2">
    <source>
        <dbReference type="ARBA" id="ARBA00022448"/>
    </source>
</evidence>
<evidence type="ECO:0000256" key="6">
    <source>
        <dbReference type="ARBA" id="ARBA00023136"/>
    </source>
</evidence>
<evidence type="ECO:0000313" key="8">
    <source>
        <dbReference type="EMBL" id="GAA4337975.1"/>
    </source>
</evidence>
<feature type="transmembrane region" description="Helical" evidence="7">
    <location>
        <begin position="385"/>
        <end position="405"/>
    </location>
</feature>
<feature type="transmembrane region" description="Helical" evidence="7">
    <location>
        <begin position="123"/>
        <end position="144"/>
    </location>
</feature>
<dbReference type="EMBL" id="BAABFT010000020">
    <property type="protein sequence ID" value="GAA4337975.1"/>
    <property type="molecule type" value="Genomic_DNA"/>
</dbReference>
<feature type="transmembrane region" description="Helical" evidence="7">
    <location>
        <begin position="42"/>
        <end position="62"/>
    </location>
</feature>
<feature type="transmembrane region" description="Helical" evidence="7">
    <location>
        <begin position="344"/>
        <end position="365"/>
    </location>
</feature>
<evidence type="ECO:0000256" key="1">
    <source>
        <dbReference type="ARBA" id="ARBA00004651"/>
    </source>
</evidence>
<proteinExistence type="predicted"/>
<dbReference type="Proteomes" id="UP001500582">
    <property type="component" value="Unassembled WGS sequence"/>
</dbReference>
<keyword evidence="9" id="KW-1185">Reference proteome</keyword>
<keyword evidence="4 7" id="KW-0812">Transmembrane</keyword>
<evidence type="ECO:0000256" key="3">
    <source>
        <dbReference type="ARBA" id="ARBA00022475"/>
    </source>
</evidence>
<evidence type="ECO:0000256" key="7">
    <source>
        <dbReference type="SAM" id="Phobius"/>
    </source>
</evidence>
<feature type="transmembrane region" description="Helical" evidence="7">
    <location>
        <begin position="151"/>
        <end position="170"/>
    </location>
</feature>
<dbReference type="InterPro" id="IPR044566">
    <property type="entry name" value="RMV1-like"/>
</dbReference>
<keyword evidence="2" id="KW-0813">Transport</keyword>
<comment type="subcellular location">
    <subcellularLocation>
        <location evidence="1">Cell membrane</location>
        <topology evidence="1">Multi-pass membrane protein</topology>
    </subcellularLocation>
</comment>
<keyword evidence="5 7" id="KW-1133">Transmembrane helix</keyword>
<dbReference type="InterPro" id="IPR002293">
    <property type="entry name" value="AA/rel_permease1"/>
</dbReference>
<gene>
    <name evidence="8" type="ORF">GCM10023149_47670</name>
</gene>
<organism evidence="8 9">
    <name type="scientific">Mucilaginibacter gynuensis</name>
    <dbReference type="NCBI Taxonomy" id="1302236"/>
    <lineage>
        <taxon>Bacteria</taxon>
        <taxon>Pseudomonadati</taxon>
        <taxon>Bacteroidota</taxon>
        <taxon>Sphingobacteriia</taxon>
        <taxon>Sphingobacteriales</taxon>
        <taxon>Sphingobacteriaceae</taxon>
        <taxon>Mucilaginibacter</taxon>
    </lineage>
</organism>
<protein>
    <submittedName>
        <fullName evidence="8">Amino acid permease</fullName>
    </submittedName>
</protein>
<sequence length="441" mass="48572">MPFPQSLKKIRPLQLIAVIFFTVSGGPYGLEPLLAYAGEHAAILLLLLTPLLWDVPAILTVMELNSMMPVEGGYYKWVKNTLGTRWGFYEGWWTWLYTFVDLAIYPVLFVEYATFFFPGLEAYKIPVCLLIIWSSAGLNILGIVPVGKVSLFLSAAVLSPFIVLVAVFFYKHTGGIALPQPSLHSISYPSLGMALYTVMWNCLGWDNITTYAQEVEKPVKSYLNSIAIAFTLVMVVYFFAVLVAQQSGINKDVLTNDGFPALGVLIGGQWLGALIAMGGMASTLGIYAAVLLSVSRVPKAMADDGLLPKGLNRNHPRFQTPYISIVICSIIVSLMVLWTFADLLIIDVTVYGAGLSLEYITLLTLRIKQPGRHRPFKIPLSTKGLYLMIVLPVSVYFIALAGAFASEEKGIQAALFAIIALSSAELVWRIITWRKPNLLSE</sequence>
<feature type="transmembrane region" description="Helical" evidence="7">
    <location>
        <begin position="221"/>
        <end position="244"/>
    </location>
</feature>
<keyword evidence="3" id="KW-1003">Cell membrane</keyword>
<feature type="transmembrane region" description="Helical" evidence="7">
    <location>
        <begin position="411"/>
        <end position="431"/>
    </location>
</feature>
<dbReference type="Gene3D" id="1.20.1740.10">
    <property type="entry name" value="Amino acid/polyamine transporter I"/>
    <property type="match status" value="1"/>
</dbReference>
<comment type="caution">
    <text evidence="8">The sequence shown here is derived from an EMBL/GenBank/DDBJ whole genome shotgun (WGS) entry which is preliminary data.</text>
</comment>
<dbReference type="PIRSF" id="PIRSF006060">
    <property type="entry name" value="AA_transporter"/>
    <property type="match status" value="1"/>
</dbReference>
<reference evidence="9" key="1">
    <citation type="journal article" date="2019" name="Int. J. Syst. Evol. Microbiol.">
        <title>The Global Catalogue of Microorganisms (GCM) 10K type strain sequencing project: providing services to taxonomists for standard genome sequencing and annotation.</title>
        <authorList>
            <consortium name="The Broad Institute Genomics Platform"/>
            <consortium name="The Broad Institute Genome Sequencing Center for Infectious Disease"/>
            <person name="Wu L."/>
            <person name="Ma J."/>
        </authorList>
    </citation>
    <scope>NUCLEOTIDE SEQUENCE [LARGE SCALE GENOMIC DNA]</scope>
    <source>
        <strain evidence="9">JCM 17705</strain>
    </source>
</reference>
<evidence type="ECO:0000313" key="9">
    <source>
        <dbReference type="Proteomes" id="UP001500582"/>
    </source>
</evidence>
<dbReference type="Pfam" id="PF13520">
    <property type="entry name" value="AA_permease_2"/>
    <property type="match status" value="1"/>
</dbReference>
<evidence type="ECO:0000256" key="5">
    <source>
        <dbReference type="ARBA" id="ARBA00022989"/>
    </source>
</evidence>
<name>A0ABP8HDS3_9SPHI</name>
<feature type="transmembrane region" description="Helical" evidence="7">
    <location>
        <begin position="95"/>
        <end position="117"/>
    </location>
</feature>
<feature type="transmembrane region" description="Helical" evidence="7">
    <location>
        <begin position="320"/>
        <end position="338"/>
    </location>
</feature>
<evidence type="ECO:0000256" key="4">
    <source>
        <dbReference type="ARBA" id="ARBA00022692"/>
    </source>
</evidence>
<dbReference type="RefSeq" id="WP_345213714.1">
    <property type="nucleotide sequence ID" value="NZ_BAABFT010000020.1"/>
</dbReference>
<feature type="transmembrane region" description="Helical" evidence="7">
    <location>
        <begin position="264"/>
        <end position="292"/>
    </location>
</feature>
<accession>A0ABP8HDS3</accession>
<dbReference type="PANTHER" id="PTHR45826:SF2">
    <property type="entry name" value="AMINO ACID TRANSPORTER"/>
    <property type="match status" value="1"/>
</dbReference>
<keyword evidence="6 7" id="KW-0472">Membrane</keyword>